<feature type="domain" description="HhH-GPD" evidence="11">
    <location>
        <begin position="761"/>
        <end position="934"/>
    </location>
</feature>
<accession>A0ABD1VFP3</accession>
<evidence type="ECO:0000256" key="10">
    <source>
        <dbReference type="SAM" id="MobiDB-lite"/>
    </source>
</evidence>
<dbReference type="GO" id="GO:0003906">
    <property type="term" value="F:DNA-(apurinic or apyrimidinic site) endonuclease activity"/>
    <property type="evidence" value="ECO:0007669"/>
    <property type="project" value="UniProtKB-ARBA"/>
</dbReference>
<dbReference type="FunFam" id="1.10.1670.10:FF:000004">
    <property type="entry name" value="DNA glycosylase/AP lyase ROS1"/>
    <property type="match status" value="1"/>
</dbReference>
<evidence type="ECO:0000256" key="7">
    <source>
        <dbReference type="ARBA" id="ARBA00023014"/>
    </source>
</evidence>
<dbReference type="CDD" id="cd00056">
    <property type="entry name" value="ENDO3c"/>
    <property type="match status" value="1"/>
</dbReference>
<comment type="caution">
    <text evidence="12">The sequence shown here is derived from an EMBL/GenBank/DDBJ whole genome shotgun (WGS) entry which is preliminary data.</text>
</comment>
<evidence type="ECO:0000256" key="4">
    <source>
        <dbReference type="ARBA" id="ARBA00022485"/>
    </source>
</evidence>
<gene>
    <name evidence="12" type="ORF">Fot_17550</name>
</gene>
<dbReference type="SMART" id="SM00478">
    <property type="entry name" value="ENDO3c"/>
    <property type="match status" value="1"/>
</dbReference>
<evidence type="ECO:0000256" key="3">
    <source>
        <dbReference type="ARBA" id="ARBA00005646"/>
    </source>
</evidence>
<proteinExistence type="inferred from homology"/>
<name>A0ABD1VFP3_9LAMI</name>
<evidence type="ECO:0000313" key="13">
    <source>
        <dbReference type="Proteomes" id="UP001604277"/>
    </source>
</evidence>
<reference evidence="13" key="1">
    <citation type="submission" date="2024-07" db="EMBL/GenBank/DDBJ databases">
        <title>Two chromosome-level genome assemblies of Korean endemic species Abeliophyllum distichum and Forsythia ovata (Oleaceae).</title>
        <authorList>
            <person name="Jang H."/>
        </authorList>
    </citation>
    <scope>NUCLEOTIDE SEQUENCE [LARGE SCALE GENOMIC DNA]</scope>
</reference>
<dbReference type="GO" id="GO:0003677">
    <property type="term" value="F:DNA binding"/>
    <property type="evidence" value="ECO:0007669"/>
    <property type="project" value="UniProtKB-KW"/>
</dbReference>
<comment type="subcellular location">
    <subcellularLocation>
        <location evidence="2">Nucleus</location>
    </subcellularLocation>
</comment>
<dbReference type="PANTHER" id="PTHR46213">
    <property type="entry name" value="TRANSCRIPTIONAL ACTIVATOR DEMETER"/>
    <property type="match status" value="1"/>
</dbReference>
<keyword evidence="6" id="KW-0408">Iron</keyword>
<evidence type="ECO:0000313" key="12">
    <source>
        <dbReference type="EMBL" id="KAL2536159.1"/>
    </source>
</evidence>
<dbReference type="Pfam" id="PF15628">
    <property type="entry name" value="RRM_DME"/>
    <property type="match status" value="1"/>
</dbReference>
<sequence length="1289" mass="144389">MVKLVIERLERLHISNECNQLVKRDKKTHSELIPYNGKLDPLKRRKPPPPKVDFDRETMIICNLLMENDGSEVREEVDKDNAKSRKEREMFCGRTDTFIARMHAIQGNRRFSRWGGSVVDSVVGVYLTQNVSDNCSSSAFMSLAASFPPVSKDTDCKENIVCGHKSVNIEEPQIPENKEQSYVYPTEQDMGYQFVENGESHIFSTGKAVPGSMEDEVIVKDAVQGFPDASRDENLTNISASCSTDKSTTYREFLLLEEINFLQQFCGPQDRKISCQESFGELQSMKDAFSSDTSGLNGTCALHSSASLPHFDDNLDSVHHVGDEVIVKDAVQGFPDASRDENLTNISASCSTDKSTTYRESLLLEEINFLQQFCGHQDGKISCQESFGELQSMKDAFSSNTSGLNGTRALHSSASLPHFDDNLDSVHHVGDEVIVKDAVQGFPDASRDENLTNISASCSTDKSTTYRELLLLEEINFLQQFCGPQDGKISCQESFGELQSMKDAFSSDTSGLNGTRALHSYASLPHFDDNLDSVHHVGDEVIVKDAVQGFPDASRDENLTNISASCSTDKSTTYRELLLLEEINFLQQFCGPQDGKISCQESFGELQSMKDAFSSDTSGLNGTRALHSNASLPHFDDNLDSVHHVGVSGYGRMEESSDISNLDQRNYFKSETVIREKDTQRIQEPLIDQMSSSSKFHEAVMTKKNSFCGSKSPAVVNPNDYQGINNANNYHDGNKTSSRSESTSGRKKGKVEPETQIDWDALRKTYSDSRSKNTTGSIDSANWEAVRKASVEEVAKVIAARGMNNILAGRIKDFLDRIVKDHGSIDLEWLRNVPPDKAKEYLLSIPGLGLKSVECLRLLTLHHVAFPVDTNVGRIVVRLGWVPLQPLPEDVQIHLLNQYPLVDAIQKYLWPRLCTLDQQTLYQLHYQMITFGKVFCTKKKPNCNACPMRGECRHFASAFASARLRLPGPQGKHIIISEAPVPADQDPVRHRSLKLLPVSDGDFLEVRYESRNCEPIVEVPASPEPISSETPVRDIEDFGYESEDEIPIIRLNAEKFQENLRNFMEKTSFSHQESDMSKALVPLSPEATSIPVPKLKDIHRLRTVHQVYELPDLHPLLVEFEKREPDDPSPYLLRTWTTDEMASSSQQSRKRGNTQDATPCDACFSGDMVQEQNDQTVKGTILIPCRTATRGTFPLNGTYFQVNEVFADHKSSRCPIAVPRESIWNLKKRSLYCGKSATSIFKGMSTEEIQFCFWKAFVCVRGVDRVTRDARPLSIKFHPSKNKHADDEE</sequence>
<keyword evidence="9" id="KW-0539">Nucleus</keyword>
<evidence type="ECO:0000259" key="11">
    <source>
        <dbReference type="SMART" id="SM00478"/>
    </source>
</evidence>
<dbReference type="SMART" id="SM00525">
    <property type="entry name" value="FES"/>
    <property type="match status" value="1"/>
</dbReference>
<evidence type="ECO:0000256" key="2">
    <source>
        <dbReference type="ARBA" id="ARBA00004123"/>
    </source>
</evidence>
<dbReference type="GO" id="GO:0046872">
    <property type="term" value="F:metal ion binding"/>
    <property type="evidence" value="ECO:0007669"/>
    <property type="project" value="UniProtKB-KW"/>
</dbReference>
<dbReference type="InterPro" id="IPR011257">
    <property type="entry name" value="DNA_glycosylase"/>
</dbReference>
<keyword evidence="13" id="KW-1185">Reference proteome</keyword>
<keyword evidence="4" id="KW-0004">4Fe-4S</keyword>
<keyword evidence="5" id="KW-0479">Metal-binding</keyword>
<evidence type="ECO:0000256" key="5">
    <source>
        <dbReference type="ARBA" id="ARBA00022723"/>
    </source>
</evidence>
<keyword evidence="7" id="KW-0411">Iron-sulfur</keyword>
<dbReference type="PANTHER" id="PTHR46213:SF13">
    <property type="entry name" value="DEMETER-LIKE PROTEIN 2-RELATED"/>
    <property type="match status" value="1"/>
</dbReference>
<dbReference type="GO" id="GO:0005634">
    <property type="term" value="C:nucleus"/>
    <property type="evidence" value="ECO:0007669"/>
    <property type="project" value="UniProtKB-SubCell"/>
</dbReference>
<dbReference type="InterPro" id="IPR028925">
    <property type="entry name" value="RRM_DME"/>
</dbReference>
<comment type="similarity">
    <text evidence="3">Belongs to the DNA glycosylase family. DEMETER subfamily.</text>
</comment>
<dbReference type="InterPro" id="IPR003651">
    <property type="entry name" value="Endonuclease3_FeS-loop_motif"/>
</dbReference>
<comment type="cofactor">
    <cofactor evidence="1">
        <name>[4Fe-4S] cluster</name>
        <dbReference type="ChEBI" id="CHEBI:49883"/>
    </cofactor>
</comment>
<dbReference type="EMBL" id="JBFOLJ010000005">
    <property type="protein sequence ID" value="KAL2536159.1"/>
    <property type="molecule type" value="Genomic_DNA"/>
</dbReference>
<dbReference type="SUPFAM" id="SSF48150">
    <property type="entry name" value="DNA-glycosylase"/>
    <property type="match status" value="1"/>
</dbReference>
<dbReference type="GO" id="GO:0019104">
    <property type="term" value="F:DNA N-glycosylase activity"/>
    <property type="evidence" value="ECO:0007669"/>
    <property type="project" value="UniProtKB-ARBA"/>
</dbReference>
<feature type="compositionally biased region" description="Polar residues" evidence="10">
    <location>
        <begin position="719"/>
        <end position="743"/>
    </location>
</feature>
<organism evidence="12 13">
    <name type="scientific">Forsythia ovata</name>
    <dbReference type="NCBI Taxonomy" id="205694"/>
    <lineage>
        <taxon>Eukaryota</taxon>
        <taxon>Viridiplantae</taxon>
        <taxon>Streptophyta</taxon>
        <taxon>Embryophyta</taxon>
        <taxon>Tracheophyta</taxon>
        <taxon>Spermatophyta</taxon>
        <taxon>Magnoliopsida</taxon>
        <taxon>eudicotyledons</taxon>
        <taxon>Gunneridae</taxon>
        <taxon>Pentapetalae</taxon>
        <taxon>asterids</taxon>
        <taxon>lamiids</taxon>
        <taxon>Lamiales</taxon>
        <taxon>Oleaceae</taxon>
        <taxon>Forsythieae</taxon>
        <taxon>Forsythia</taxon>
    </lineage>
</organism>
<evidence type="ECO:0000256" key="6">
    <source>
        <dbReference type="ARBA" id="ARBA00023004"/>
    </source>
</evidence>
<protein>
    <submittedName>
        <fullName evidence="12">Protein ROS1-like</fullName>
    </submittedName>
</protein>
<dbReference type="Gene3D" id="1.10.340.30">
    <property type="entry name" value="Hypothetical protein, domain 2"/>
    <property type="match status" value="1"/>
</dbReference>
<dbReference type="InterPro" id="IPR023170">
    <property type="entry name" value="HhH_base_excis_C"/>
</dbReference>
<dbReference type="InterPro" id="IPR003265">
    <property type="entry name" value="HhH-GPD_domain"/>
</dbReference>
<dbReference type="InterPro" id="IPR044811">
    <property type="entry name" value="DME/ROS1"/>
</dbReference>
<dbReference type="GO" id="GO:0051539">
    <property type="term" value="F:4 iron, 4 sulfur cluster binding"/>
    <property type="evidence" value="ECO:0007669"/>
    <property type="project" value="UniProtKB-KW"/>
</dbReference>
<keyword evidence="8" id="KW-0238">DNA-binding</keyword>
<dbReference type="Gene3D" id="1.10.1670.10">
    <property type="entry name" value="Helix-hairpin-Helix base-excision DNA repair enzymes (C-terminal)"/>
    <property type="match status" value="1"/>
</dbReference>
<feature type="region of interest" description="Disordered" evidence="10">
    <location>
        <begin position="718"/>
        <end position="754"/>
    </location>
</feature>
<evidence type="ECO:0000256" key="8">
    <source>
        <dbReference type="ARBA" id="ARBA00023125"/>
    </source>
</evidence>
<evidence type="ECO:0000256" key="9">
    <source>
        <dbReference type="ARBA" id="ARBA00023242"/>
    </source>
</evidence>
<dbReference type="Proteomes" id="UP001604277">
    <property type="component" value="Unassembled WGS sequence"/>
</dbReference>
<evidence type="ECO:0000256" key="1">
    <source>
        <dbReference type="ARBA" id="ARBA00001966"/>
    </source>
</evidence>